<gene>
    <name evidence="1" type="ORF">RC62_1207</name>
</gene>
<protein>
    <submittedName>
        <fullName evidence="1">Uncharacterized protein</fullName>
    </submittedName>
</protein>
<name>A0A0Q0RSB6_9FLAO</name>
<dbReference type="Proteomes" id="UP000050443">
    <property type="component" value="Unassembled WGS sequence"/>
</dbReference>
<dbReference type="RefSeq" id="WP_055096047.1">
    <property type="nucleotide sequence ID" value="NZ_JRLF01000012.1"/>
</dbReference>
<accession>A0A0Q0RSB6</accession>
<evidence type="ECO:0000313" key="1">
    <source>
        <dbReference type="EMBL" id="KQB39525.1"/>
    </source>
</evidence>
<proteinExistence type="predicted"/>
<comment type="caution">
    <text evidence="1">The sequence shown here is derived from an EMBL/GenBank/DDBJ whole genome shotgun (WGS) entry which is preliminary data.</text>
</comment>
<evidence type="ECO:0000313" key="2">
    <source>
        <dbReference type="Proteomes" id="UP000050443"/>
    </source>
</evidence>
<reference evidence="1 2" key="1">
    <citation type="submission" date="2014-09" db="EMBL/GenBank/DDBJ databases">
        <title>Genome sequence of Flavobacterium aquidurense RC62.</title>
        <authorList>
            <person name="Kim J.F."/>
            <person name="Kwak M.-J."/>
        </authorList>
    </citation>
    <scope>NUCLEOTIDE SEQUENCE [LARGE SCALE GENOMIC DNA]</scope>
    <source>
        <strain evidence="1 2">RC62</strain>
    </source>
</reference>
<dbReference type="AlphaFoldDB" id="A0A0Q0RSB6"/>
<dbReference type="OrthoDB" id="1361954at2"/>
<organism evidence="1 2">
    <name type="scientific">Flavobacterium aquidurense</name>
    <dbReference type="NCBI Taxonomy" id="362413"/>
    <lineage>
        <taxon>Bacteria</taxon>
        <taxon>Pseudomonadati</taxon>
        <taxon>Bacteroidota</taxon>
        <taxon>Flavobacteriia</taxon>
        <taxon>Flavobacteriales</taxon>
        <taxon>Flavobacteriaceae</taxon>
        <taxon>Flavobacterium</taxon>
    </lineage>
</organism>
<sequence>MEILNRDFEILTDYILTFHFYEYLNVDLIEDWAIELINSGYESEAIYNLACFYKPIDPHEVQPYLEAVLSELNLKLKDKEESEKCHIRYFLNRIVKHDDVKTNLKRLLYIDYDFNKEIDIRDLYSLQYVWDDLLAGEVYWYNKDLNLDTIEQEVVEKAEKWLSEN</sequence>
<dbReference type="PATRIC" id="fig|362413.3.peg.1182"/>
<dbReference type="EMBL" id="JRLF01000012">
    <property type="protein sequence ID" value="KQB39525.1"/>
    <property type="molecule type" value="Genomic_DNA"/>
</dbReference>